<name>S0FCM8_9BACT</name>
<gene>
    <name evidence="1" type="ORF">BACCOPRO_01638</name>
</gene>
<evidence type="ECO:0000313" key="2">
    <source>
        <dbReference type="Proteomes" id="UP000014073"/>
    </source>
</evidence>
<dbReference type="eggNOG" id="ENOG502ZB60">
    <property type="taxonomic scope" value="Bacteria"/>
</dbReference>
<evidence type="ECO:0008006" key="3">
    <source>
        <dbReference type="Google" id="ProtNLM"/>
    </source>
</evidence>
<dbReference type="Proteomes" id="UP000014073">
    <property type="component" value="Unassembled WGS sequence"/>
</dbReference>
<keyword evidence="2" id="KW-1185">Reference proteome</keyword>
<comment type="caution">
    <text evidence="1">The sequence shown here is derived from an EMBL/GenBank/DDBJ whole genome shotgun (WGS) entry which is preliminary data.</text>
</comment>
<dbReference type="GeneID" id="78404341"/>
<proteinExistence type="predicted"/>
<dbReference type="HOGENOM" id="CLU_942307_0_0_10"/>
<evidence type="ECO:0000313" key="1">
    <source>
        <dbReference type="EMBL" id="EEF76141.1"/>
    </source>
</evidence>
<dbReference type="EMBL" id="ACBW01000116">
    <property type="protein sequence ID" value="EEF76141.1"/>
    <property type="molecule type" value="Genomic_DNA"/>
</dbReference>
<accession>S0FCM8</accession>
<reference evidence="1 2" key="1">
    <citation type="submission" date="2008-12" db="EMBL/GenBank/DDBJ databases">
        <authorList>
            <person name="Fulton L."/>
            <person name="Clifton S."/>
            <person name="Fulton B."/>
            <person name="Xu J."/>
            <person name="Minx P."/>
            <person name="Pepin K.H."/>
            <person name="Johnson M."/>
            <person name="Bhonagiri V."/>
            <person name="Nash W.E."/>
            <person name="Mardis E.R."/>
            <person name="Wilson R.K."/>
        </authorList>
    </citation>
    <scope>NUCLEOTIDE SEQUENCE [LARGE SCALE GENOMIC DNA]</scope>
    <source>
        <strain evidence="1 2">DSM 18228</strain>
    </source>
</reference>
<dbReference type="AlphaFoldDB" id="S0FCM8"/>
<organism evidence="1 2">
    <name type="scientific">Phocaeicola coprophilus DSM 18228 = JCM 13818</name>
    <dbReference type="NCBI Taxonomy" id="547042"/>
    <lineage>
        <taxon>Bacteria</taxon>
        <taxon>Pseudomonadati</taxon>
        <taxon>Bacteroidota</taxon>
        <taxon>Bacteroidia</taxon>
        <taxon>Bacteroidales</taxon>
        <taxon>Bacteroidaceae</taxon>
        <taxon>Phocaeicola</taxon>
    </lineage>
</organism>
<dbReference type="OrthoDB" id="7551439at2"/>
<dbReference type="RefSeq" id="WP_008142250.1">
    <property type="nucleotide sequence ID" value="NZ_EQ973637.1"/>
</dbReference>
<sequence length="301" mass="35664">MSDNLTKIQQALRNNRNDLAFIVGNGINRFAYGDRQNVSWNGLLLEVWQQISYRTMSDISSGISLTEFYDIMEMEAGSIDKVRQKVVDLLGEWRPDEYHKWLQEKISSDWDVPLLTTNFDMNLNEGLTLNKLESENLKFADYYPWNVYFSRTELNSPTEGFGVWHINGMLKYKRSIRLGLSEYMSLLSRVRTFLHKEDGLDDFDLKNQSRWKGYPTWLHIIFNKSLCIFGLALDENETFLRWLLIERAKYFKRYPERKKKGWFVCKAGECSEGKRLYLDYIGFELVQLDSYDDIYRGMFLP</sequence>
<protein>
    <recommendedName>
        <fullName evidence="3">SIR2-like domain-containing protein</fullName>
    </recommendedName>
</protein>